<accession>G8NUP0</accession>
<gene>
    <name evidence="4" type="ordered locus">AciX8_2167</name>
</gene>
<feature type="DNA-binding region" description="OmpR/PhoB-type" evidence="2">
    <location>
        <begin position="6"/>
        <end position="111"/>
    </location>
</feature>
<dbReference type="PROSITE" id="PS51755">
    <property type="entry name" value="OMPR_PHOB"/>
    <property type="match status" value="1"/>
</dbReference>
<dbReference type="GO" id="GO:0006355">
    <property type="term" value="P:regulation of DNA-templated transcription"/>
    <property type="evidence" value="ECO:0007669"/>
    <property type="project" value="InterPro"/>
</dbReference>
<dbReference type="HOGENOM" id="CLU_361219_0_0_0"/>
<evidence type="ECO:0000256" key="2">
    <source>
        <dbReference type="PROSITE-ProRule" id="PRU01091"/>
    </source>
</evidence>
<proteinExistence type="predicted"/>
<dbReference type="InterPro" id="IPR011990">
    <property type="entry name" value="TPR-like_helical_dom_sf"/>
</dbReference>
<dbReference type="Pfam" id="PF00486">
    <property type="entry name" value="Trans_reg_C"/>
    <property type="match status" value="1"/>
</dbReference>
<keyword evidence="1 2" id="KW-0238">DNA-binding</keyword>
<dbReference type="Gene3D" id="1.25.40.10">
    <property type="entry name" value="Tetratricopeptide repeat domain"/>
    <property type="match status" value="2"/>
</dbReference>
<dbReference type="RefSeq" id="WP_014265369.1">
    <property type="nucleotide sequence ID" value="NC_016631.1"/>
</dbReference>
<dbReference type="AlphaFoldDB" id="G8NUP0"/>
<dbReference type="Proteomes" id="UP000007113">
    <property type="component" value="Chromosome"/>
</dbReference>
<dbReference type="SUPFAM" id="SSF48452">
    <property type="entry name" value="TPR-like"/>
    <property type="match status" value="2"/>
</dbReference>
<dbReference type="EMBL" id="CP003130">
    <property type="protein sequence ID" value="AEU36491.1"/>
    <property type="molecule type" value="Genomic_DNA"/>
</dbReference>
<protein>
    <submittedName>
        <fullName evidence="4">Transcriptional regulator, CadC</fullName>
    </submittedName>
</protein>
<dbReference type="InterPro" id="IPR036388">
    <property type="entry name" value="WH-like_DNA-bd_sf"/>
</dbReference>
<reference evidence="4 5" key="1">
    <citation type="submission" date="2011-11" db="EMBL/GenBank/DDBJ databases">
        <title>Complete sequence of Granulicella mallensis MP5ACTX8.</title>
        <authorList>
            <consortium name="US DOE Joint Genome Institute"/>
            <person name="Lucas S."/>
            <person name="Copeland A."/>
            <person name="Lapidus A."/>
            <person name="Cheng J.-F."/>
            <person name="Goodwin L."/>
            <person name="Pitluck S."/>
            <person name="Peters L."/>
            <person name="Lu M."/>
            <person name="Detter J.C."/>
            <person name="Han C."/>
            <person name="Tapia R."/>
            <person name="Land M."/>
            <person name="Hauser L."/>
            <person name="Kyrpides N."/>
            <person name="Ivanova N."/>
            <person name="Mikhailova N."/>
            <person name="Pagani I."/>
            <person name="Rawat S."/>
            <person name="Mannisto M."/>
            <person name="Haggblom M."/>
            <person name="Woyke T."/>
        </authorList>
    </citation>
    <scope>NUCLEOTIDE SEQUENCE [LARGE SCALE GENOMIC DNA]</scope>
    <source>
        <strain evidence="5">ATCC BAA-1857 / DSM 23137 / MP5ACTX8</strain>
    </source>
</reference>
<dbReference type="SMART" id="SM00862">
    <property type="entry name" value="Trans_reg_C"/>
    <property type="match status" value="1"/>
</dbReference>
<keyword evidence="5" id="KW-1185">Reference proteome</keyword>
<evidence type="ECO:0000256" key="1">
    <source>
        <dbReference type="ARBA" id="ARBA00023125"/>
    </source>
</evidence>
<dbReference type="Gene3D" id="3.40.50.10610">
    <property type="entry name" value="ABC-type transport auxiliary lipoprotein component"/>
    <property type="match status" value="1"/>
</dbReference>
<dbReference type="KEGG" id="gma:AciX8_2167"/>
<feature type="domain" description="OmpR/PhoB-type" evidence="3">
    <location>
        <begin position="6"/>
        <end position="111"/>
    </location>
</feature>
<dbReference type="eggNOG" id="COG0457">
    <property type="taxonomic scope" value="Bacteria"/>
</dbReference>
<dbReference type="SMART" id="SM00028">
    <property type="entry name" value="TPR"/>
    <property type="match status" value="4"/>
</dbReference>
<evidence type="ECO:0000313" key="4">
    <source>
        <dbReference type="EMBL" id="AEU36491.1"/>
    </source>
</evidence>
<dbReference type="InterPro" id="IPR016032">
    <property type="entry name" value="Sig_transdc_resp-reg_C-effctor"/>
</dbReference>
<dbReference type="OrthoDB" id="105170at2"/>
<dbReference type="GO" id="GO:0003677">
    <property type="term" value="F:DNA binding"/>
    <property type="evidence" value="ECO:0007669"/>
    <property type="project" value="UniProtKB-UniRule"/>
</dbReference>
<dbReference type="InterPro" id="IPR019734">
    <property type="entry name" value="TPR_rpt"/>
</dbReference>
<organism evidence="4 5">
    <name type="scientific">Granulicella mallensis (strain ATCC BAA-1857 / DSM 23137 / MP5ACTX8)</name>
    <dbReference type="NCBI Taxonomy" id="682795"/>
    <lineage>
        <taxon>Bacteria</taxon>
        <taxon>Pseudomonadati</taxon>
        <taxon>Acidobacteriota</taxon>
        <taxon>Terriglobia</taxon>
        <taxon>Terriglobales</taxon>
        <taxon>Acidobacteriaceae</taxon>
        <taxon>Granulicella</taxon>
    </lineage>
</organism>
<dbReference type="SUPFAM" id="SSF46894">
    <property type="entry name" value="C-terminal effector domain of the bipartite response regulators"/>
    <property type="match status" value="1"/>
</dbReference>
<name>G8NUP0_GRAMM</name>
<evidence type="ECO:0000313" key="5">
    <source>
        <dbReference type="Proteomes" id="UP000007113"/>
    </source>
</evidence>
<evidence type="ECO:0000259" key="3">
    <source>
        <dbReference type="PROSITE" id="PS51755"/>
    </source>
</evidence>
<dbReference type="GO" id="GO:0000160">
    <property type="term" value="P:phosphorelay signal transduction system"/>
    <property type="evidence" value="ECO:0007669"/>
    <property type="project" value="InterPro"/>
</dbReference>
<dbReference type="Gene3D" id="1.10.10.10">
    <property type="entry name" value="Winged helix-like DNA-binding domain superfamily/Winged helix DNA-binding domain"/>
    <property type="match status" value="1"/>
</dbReference>
<dbReference type="InterPro" id="IPR001867">
    <property type="entry name" value="OmpR/PhoB-type_DNA-bd"/>
</dbReference>
<dbReference type="STRING" id="682795.AciX8_2167"/>
<dbReference type="eggNOG" id="COG3710">
    <property type="taxonomic scope" value="Bacteria"/>
</dbReference>
<sequence>MKPDQPVRAQFGAFELNLKTGELRVPEPGREDRKILLQEQPFQVLRLLIDHRGEIVTREEIRRTLWPNDTNVDFDHSINVAVASIRRALSDSASQPRYIETVARRGYRLVLPVELVESSSHERTAEGVEQESAQSLSRAIPPWKWIISATLLLVAISGGGFYWRGLHRPKLSAEDTIVVADISNQTSDPIFDDALNTALLVELQQTPFLNVLGADKVRGNLKLLNHPMDAKITPEIALQICNRTNSRAVVASSIADVGNHFRIELRGIDCKSGKTFARSSQDVGKRSEVVHALGVVGSHLRSRMGEPKTSILKFDKPLEKATSQSVEALQLLTKGYRQHFSYDLYSAITFYQRAIDIDPSFALAYAALAARYSNQDDVEAARAAVEKAYALRNNLTEQNRFQVESLYFDIGTWELEKAQQVHMEWAQTFPEDPRAHVNFASSLRYLGQYERSSTEARDAVRLLPSGSTYWALMTAAILSGQLDGAKGIFEEAQARGFDTDQLHLLRHLLGFLQHDESAMKEQLVWSHGKKDVEFEMLWRESGAQMYYGQFREAHRLFEHITSLTPGSGPSYEFREPTALQEIEVGNFAEGHRLIANAVRKDRSRNERLSLALIFARDGNLQEARQLAEAINHEFPLDTLTQNYCLPTIWAAIKLHENDPAGAIETLRPALHYDFAYPNAFNGVYPAYIRGIAYLQTGDGRSAAVEFQKVADHPAIVGRSVVGALAHLQLGRAQAMMGDKVGARKSYQDFLALWKDADSDIPIYKQAKAEYARLQ</sequence>
<dbReference type="CDD" id="cd00383">
    <property type="entry name" value="trans_reg_C"/>
    <property type="match status" value="1"/>
</dbReference>